<proteinExistence type="inferred from homology"/>
<dbReference type="CDD" id="cd03364">
    <property type="entry name" value="TOPRIM_DnaG_primases"/>
    <property type="match status" value="1"/>
</dbReference>
<dbReference type="InterPro" id="IPR050219">
    <property type="entry name" value="DnaG_primase"/>
</dbReference>
<sequence>MNYKELENKIYETTSLSDYISKDLNLTHKGNSYIGLCPFHDDKNASFSIKASDNIFTCWSCGKKGGIFNYVMLKHEVSFPEAVRMLAQEFNIDIGNAYSNTEEIKKVLTKEQESALLANNIAASYFYKQMHNNILKNDSLKSFLEKRKIDKDLVTEFSLGYADGNLNKYVLSKTKNLEYFLITGLIKENFKNTYLDAYRERLVIPIHDEINNLVGFGARTITDENPKYINSSDNLIFSKSQVLFNFFRAKNFIKTEKSVIFVEGYLDVLSLWKIGIKNVVAIMGTNLTSEHIKLIKDEEIILFLDNDLAGVNATINVIKTLLSHSKKVSVIFYFRKNKLQNPNVKYDSIFTVEDDNLRYDKIDADTLVNTENGALLIKNLIEKRISGIDFVYKHLRRKYHFNNSSNILNFQKEFSEFLRLAPRETIQFYKSFLQTNQSILIEVNNNSYQRNNVQNINTHVHINNYLQTDKEQITSKQILIQERTVENSLFSRIIWLLISNTKLLQIFKEYLEIKKTKDIAFNYFEFVPMQLDLLVRFIYQIIEKGYHAAGSQAIINLLEQKAAKAYELYKQIGYLNFNKDTNRKNSWKNEEEFFDYLDNIYKSEANNEIEITKKKISLKAEEYKMMKDEEHPQDVFKELRKRVQYLHEKMSKL</sequence>
<dbReference type="Gene3D" id="3.40.1360.10">
    <property type="match status" value="1"/>
</dbReference>
<keyword evidence="5 12" id="KW-0235">DNA replication</keyword>
<evidence type="ECO:0000256" key="11">
    <source>
        <dbReference type="ARBA" id="ARBA00023163"/>
    </source>
</evidence>
<dbReference type="PANTHER" id="PTHR30313:SF2">
    <property type="entry name" value="DNA PRIMASE"/>
    <property type="match status" value="1"/>
</dbReference>
<dbReference type="AlphaFoldDB" id="A0A269TJP9"/>
<keyword evidence="6 12" id="KW-0479">Metal-binding</keyword>
<organism evidence="14 15">
    <name type="scientific">Mycoplasmopsis agassizii</name>
    <dbReference type="NCBI Taxonomy" id="33922"/>
    <lineage>
        <taxon>Bacteria</taxon>
        <taxon>Bacillati</taxon>
        <taxon>Mycoplasmatota</taxon>
        <taxon>Mycoplasmoidales</taxon>
        <taxon>Metamycoplasmataceae</taxon>
        <taxon>Mycoplasmopsis</taxon>
    </lineage>
</organism>
<evidence type="ECO:0000256" key="2">
    <source>
        <dbReference type="ARBA" id="ARBA00022515"/>
    </source>
</evidence>
<evidence type="ECO:0000256" key="9">
    <source>
        <dbReference type="ARBA" id="ARBA00022842"/>
    </source>
</evidence>
<keyword evidence="2 12" id="KW-0639">Primosome</keyword>
<dbReference type="InterPro" id="IPR034151">
    <property type="entry name" value="TOPRIM_DnaG_bac"/>
</dbReference>
<comment type="function">
    <text evidence="12">RNA polymerase that catalyzes the synthesis of short RNA molecules used as primers for DNA polymerase during DNA replication.</text>
</comment>
<keyword evidence="7 12" id="KW-0863">Zinc-finger</keyword>
<keyword evidence="1 12" id="KW-0240">DNA-directed RNA polymerase</keyword>
<dbReference type="InterPro" id="IPR002694">
    <property type="entry name" value="Znf_CHC2"/>
</dbReference>
<dbReference type="EC" id="2.7.7.101" evidence="12"/>
<dbReference type="GO" id="GO:0008270">
    <property type="term" value="F:zinc ion binding"/>
    <property type="evidence" value="ECO:0007669"/>
    <property type="project" value="UniProtKB-UniRule"/>
</dbReference>
<dbReference type="OrthoDB" id="9803773at2"/>
<keyword evidence="10 12" id="KW-0238">DNA-binding</keyword>
<comment type="domain">
    <text evidence="12">Contains an N-terminal zinc-binding domain, a central core domain that contains the primase activity, and a C-terminal DnaB-binding domain.</text>
</comment>
<keyword evidence="9" id="KW-0460">Magnesium</keyword>
<dbReference type="GO" id="GO:1990077">
    <property type="term" value="C:primosome complex"/>
    <property type="evidence" value="ECO:0007669"/>
    <property type="project" value="UniProtKB-KW"/>
</dbReference>
<gene>
    <name evidence="12 14" type="primary">dnaG</name>
    <name evidence="14" type="ORF">CJJ23_02040</name>
</gene>
<dbReference type="Pfam" id="PF13662">
    <property type="entry name" value="Toprim_4"/>
    <property type="match status" value="1"/>
</dbReference>
<evidence type="ECO:0000256" key="6">
    <source>
        <dbReference type="ARBA" id="ARBA00022723"/>
    </source>
</evidence>
<evidence type="ECO:0000256" key="8">
    <source>
        <dbReference type="ARBA" id="ARBA00022833"/>
    </source>
</evidence>
<dbReference type="GO" id="GO:0003677">
    <property type="term" value="F:DNA binding"/>
    <property type="evidence" value="ECO:0007669"/>
    <property type="project" value="UniProtKB-KW"/>
</dbReference>
<evidence type="ECO:0000256" key="12">
    <source>
        <dbReference type="HAMAP-Rule" id="MF_00974"/>
    </source>
</evidence>
<dbReference type="PROSITE" id="PS50880">
    <property type="entry name" value="TOPRIM"/>
    <property type="match status" value="1"/>
</dbReference>
<dbReference type="EMBL" id="NQNY01000005">
    <property type="protein sequence ID" value="PAK21410.1"/>
    <property type="molecule type" value="Genomic_DNA"/>
</dbReference>
<accession>A0A269TJP9</accession>
<dbReference type="Pfam" id="PF08275">
    <property type="entry name" value="DNAG_N"/>
    <property type="match status" value="1"/>
</dbReference>
<evidence type="ECO:0000256" key="4">
    <source>
        <dbReference type="ARBA" id="ARBA00022695"/>
    </source>
</evidence>
<dbReference type="GO" id="GO:0006269">
    <property type="term" value="P:DNA replication, synthesis of primer"/>
    <property type="evidence" value="ECO:0007669"/>
    <property type="project" value="UniProtKB-UniRule"/>
</dbReference>
<evidence type="ECO:0000313" key="15">
    <source>
        <dbReference type="Proteomes" id="UP000216943"/>
    </source>
</evidence>
<dbReference type="HAMAP" id="MF_00974">
    <property type="entry name" value="DNA_primase_DnaG"/>
    <property type="match status" value="1"/>
</dbReference>
<keyword evidence="4 12" id="KW-0548">Nucleotidyltransferase</keyword>
<dbReference type="InterPro" id="IPR006295">
    <property type="entry name" value="DNA_primase_DnaG"/>
</dbReference>
<dbReference type="GO" id="GO:0005737">
    <property type="term" value="C:cytoplasm"/>
    <property type="evidence" value="ECO:0007669"/>
    <property type="project" value="TreeGrafter"/>
</dbReference>
<evidence type="ECO:0000256" key="5">
    <source>
        <dbReference type="ARBA" id="ARBA00022705"/>
    </source>
</evidence>
<dbReference type="RefSeq" id="WP_095334716.1">
    <property type="nucleotide sequence ID" value="NZ_NQNY01000005.1"/>
</dbReference>
<keyword evidence="3 12" id="KW-0808">Transferase</keyword>
<comment type="cofactor">
    <cofactor evidence="12">
        <name>Zn(2+)</name>
        <dbReference type="ChEBI" id="CHEBI:29105"/>
    </cofactor>
    <text evidence="12">Binds 1 zinc ion per monomer.</text>
</comment>
<dbReference type="GO" id="GO:0003899">
    <property type="term" value="F:DNA-directed RNA polymerase activity"/>
    <property type="evidence" value="ECO:0007669"/>
    <property type="project" value="UniProtKB-UniRule"/>
</dbReference>
<evidence type="ECO:0000256" key="7">
    <source>
        <dbReference type="ARBA" id="ARBA00022771"/>
    </source>
</evidence>
<comment type="caution">
    <text evidence="14">The sequence shown here is derived from an EMBL/GenBank/DDBJ whole genome shotgun (WGS) entry which is preliminary data.</text>
</comment>
<dbReference type="SMART" id="SM00400">
    <property type="entry name" value="ZnF_CHCC"/>
    <property type="match status" value="1"/>
</dbReference>
<dbReference type="InterPro" id="IPR037068">
    <property type="entry name" value="DNA_primase_core_N_sf"/>
</dbReference>
<dbReference type="SUPFAM" id="SSF57783">
    <property type="entry name" value="Zinc beta-ribbon"/>
    <property type="match status" value="1"/>
</dbReference>
<evidence type="ECO:0000256" key="10">
    <source>
        <dbReference type="ARBA" id="ARBA00023125"/>
    </source>
</evidence>
<comment type="subunit">
    <text evidence="12">Monomer. Interacts with DnaB.</text>
</comment>
<evidence type="ECO:0000259" key="13">
    <source>
        <dbReference type="PROSITE" id="PS50880"/>
    </source>
</evidence>
<comment type="catalytic activity">
    <reaction evidence="12">
        <text>ssDNA + n NTP = ssDNA/pppN(pN)n-1 hybrid + (n-1) diphosphate.</text>
        <dbReference type="EC" id="2.7.7.101"/>
    </reaction>
</comment>
<dbReference type="SUPFAM" id="SSF56731">
    <property type="entry name" value="DNA primase core"/>
    <property type="match status" value="1"/>
</dbReference>
<dbReference type="PANTHER" id="PTHR30313">
    <property type="entry name" value="DNA PRIMASE"/>
    <property type="match status" value="1"/>
</dbReference>
<dbReference type="NCBIfam" id="TIGR01391">
    <property type="entry name" value="dnaG"/>
    <property type="match status" value="1"/>
</dbReference>
<dbReference type="Gene3D" id="3.90.980.10">
    <property type="entry name" value="DNA primase, catalytic core, N-terminal domain"/>
    <property type="match status" value="1"/>
</dbReference>
<keyword evidence="8 12" id="KW-0862">Zinc</keyword>
<feature type="domain" description="Toprim" evidence="13">
    <location>
        <begin position="257"/>
        <end position="336"/>
    </location>
</feature>
<dbReference type="InterPro" id="IPR006171">
    <property type="entry name" value="TOPRIM_dom"/>
</dbReference>
<dbReference type="InterPro" id="IPR013264">
    <property type="entry name" value="DNAG_N"/>
</dbReference>
<dbReference type="Pfam" id="PF01807">
    <property type="entry name" value="Zn_ribbon_DnaG"/>
    <property type="match status" value="1"/>
</dbReference>
<keyword evidence="11 12" id="KW-0804">Transcription</keyword>
<comment type="similarity">
    <text evidence="12">Belongs to the DnaG primase family.</text>
</comment>
<evidence type="ECO:0000313" key="14">
    <source>
        <dbReference type="EMBL" id="PAK21410.1"/>
    </source>
</evidence>
<evidence type="ECO:0000256" key="3">
    <source>
        <dbReference type="ARBA" id="ARBA00022679"/>
    </source>
</evidence>
<reference evidence="15" key="1">
    <citation type="submission" date="2017-08" db="EMBL/GenBank/DDBJ databases">
        <authorList>
            <person name="Alvarez-Ponce D."/>
            <person name="Weitzman C.L."/>
            <person name="Tillett R.L."/>
            <person name="Sandmeier F.C."/>
            <person name="Tracy C.R."/>
        </authorList>
    </citation>
    <scope>NUCLEOTIDE SEQUENCE [LARGE SCALE GENOMIC DNA]</scope>
    <source>
        <strain evidence="15">723</strain>
    </source>
</reference>
<protein>
    <recommendedName>
        <fullName evidence="12">DNA primase</fullName>
        <ecNumber evidence="12">2.7.7.101</ecNumber>
    </recommendedName>
</protein>
<name>A0A269TJP9_9BACT</name>
<feature type="zinc finger region" description="CHC2-type" evidence="12">
    <location>
        <begin position="37"/>
        <end position="61"/>
    </location>
</feature>
<dbReference type="InterPro" id="IPR036977">
    <property type="entry name" value="DNA_primase_Znf_CHC2"/>
</dbReference>
<evidence type="ECO:0000256" key="1">
    <source>
        <dbReference type="ARBA" id="ARBA00022478"/>
    </source>
</evidence>
<dbReference type="Proteomes" id="UP000216943">
    <property type="component" value="Unassembled WGS sequence"/>
</dbReference>
<dbReference type="Gene3D" id="3.90.580.10">
    <property type="entry name" value="Zinc finger, CHC2-type domain"/>
    <property type="match status" value="1"/>
</dbReference>
<dbReference type="InterPro" id="IPR030846">
    <property type="entry name" value="DnaG_bac"/>
</dbReference>
<dbReference type="GO" id="GO:0000428">
    <property type="term" value="C:DNA-directed RNA polymerase complex"/>
    <property type="evidence" value="ECO:0007669"/>
    <property type="project" value="UniProtKB-KW"/>
</dbReference>
<dbReference type="SMART" id="SM00493">
    <property type="entry name" value="TOPRIM"/>
    <property type="match status" value="1"/>
</dbReference>